<comment type="caution">
    <text evidence="3">The sequence shown here is derived from an EMBL/GenBank/DDBJ whole genome shotgun (WGS) entry which is preliminary data.</text>
</comment>
<dbReference type="PANTHER" id="PTHR37984">
    <property type="entry name" value="PROTEIN CBG26694"/>
    <property type="match status" value="1"/>
</dbReference>
<name>A0A8K0CV61_IGNLU</name>
<evidence type="ECO:0000313" key="3">
    <source>
        <dbReference type="EMBL" id="KAF2891288.1"/>
    </source>
</evidence>
<sequence length="119" mass="13599">IADALSRASYHDKNFTIKESAIEAQVNLEKLVQETQIDEGLDELLIELGIPKSMRPQMIHRLHCNHMGITETQLKANELIFWPNKEIADIVRNCLACLTFENFNQKGPLTIKDIPTSPW</sequence>
<gene>
    <name evidence="3" type="ORF">ILUMI_14885</name>
</gene>
<feature type="non-terminal residue" evidence="3">
    <location>
        <position position="1"/>
    </location>
</feature>
<dbReference type="OrthoDB" id="6773944at2759"/>
<dbReference type="EC" id="2.7.7.49" evidence="1"/>
<dbReference type="Proteomes" id="UP000801492">
    <property type="component" value="Unassembled WGS sequence"/>
</dbReference>
<proteinExistence type="predicted"/>
<dbReference type="InterPro" id="IPR050951">
    <property type="entry name" value="Retrovirus_Pol_polyprotein"/>
</dbReference>
<organism evidence="3 4">
    <name type="scientific">Ignelater luminosus</name>
    <name type="common">Cucubano</name>
    <name type="synonym">Pyrophorus luminosus</name>
    <dbReference type="NCBI Taxonomy" id="2038154"/>
    <lineage>
        <taxon>Eukaryota</taxon>
        <taxon>Metazoa</taxon>
        <taxon>Ecdysozoa</taxon>
        <taxon>Arthropoda</taxon>
        <taxon>Hexapoda</taxon>
        <taxon>Insecta</taxon>
        <taxon>Pterygota</taxon>
        <taxon>Neoptera</taxon>
        <taxon>Endopterygota</taxon>
        <taxon>Coleoptera</taxon>
        <taxon>Polyphaga</taxon>
        <taxon>Elateriformia</taxon>
        <taxon>Elateroidea</taxon>
        <taxon>Elateridae</taxon>
        <taxon>Agrypninae</taxon>
        <taxon>Pyrophorini</taxon>
        <taxon>Ignelater</taxon>
    </lineage>
</organism>
<evidence type="ECO:0000259" key="2">
    <source>
        <dbReference type="Pfam" id="PF17921"/>
    </source>
</evidence>
<evidence type="ECO:0000313" key="4">
    <source>
        <dbReference type="Proteomes" id="UP000801492"/>
    </source>
</evidence>
<dbReference type="EMBL" id="VTPC01034871">
    <property type="protein sequence ID" value="KAF2891288.1"/>
    <property type="molecule type" value="Genomic_DNA"/>
</dbReference>
<feature type="domain" description="Integrase zinc-binding" evidence="2">
    <location>
        <begin position="50"/>
        <end position="99"/>
    </location>
</feature>
<dbReference type="Pfam" id="PF17921">
    <property type="entry name" value="Integrase_H2C2"/>
    <property type="match status" value="1"/>
</dbReference>
<dbReference type="PANTHER" id="PTHR37984:SF7">
    <property type="entry name" value="INTEGRASE CATALYTIC DOMAIN-CONTAINING PROTEIN"/>
    <property type="match status" value="1"/>
</dbReference>
<protein>
    <recommendedName>
        <fullName evidence="1">RNA-directed DNA polymerase</fullName>
        <ecNumber evidence="1">2.7.7.49</ecNumber>
    </recommendedName>
</protein>
<dbReference type="Gene3D" id="1.10.340.70">
    <property type="match status" value="1"/>
</dbReference>
<keyword evidence="4" id="KW-1185">Reference proteome</keyword>
<dbReference type="GO" id="GO:0003964">
    <property type="term" value="F:RNA-directed DNA polymerase activity"/>
    <property type="evidence" value="ECO:0007669"/>
    <property type="project" value="UniProtKB-EC"/>
</dbReference>
<accession>A0A8K0CV61</accession>
<evidence type="ECO:0000256" key="1">
    <source>
        <dbReference type="ARBA" id="ARBA00012493"/>
    </source>
</evidence>
<dbReference type="AlphaFoldDB" id="A0A8K0CV61"/>
<reference evidence="3" key="1">
    <citation type="submission" date="2019-08" db="EMBL/GenBank/DDBJ databases">
        <title>The genome of the North American firefly Photinus pyralis.</title>
        <authorList>
            <consortium name="Photinus pyralis genome working group"/>
            <person name="Fallon T.R."/>
            <person name="Sander Lower S.E."/>
            <person name="Weng J.-K."/>
        </authorList>
    </citation>
    <scope>NUCLEOTIDE SEQUENCE</scope>
    <source>
        <strain evidence="3">TRF0915ILg1</strain>
        <tissue evidence="3">Whole body</tissue>
    </source>
</reference>
<dbReference type="InterPro" id="IPR041588">
    <property type="entry name" value="Integrase_H2C2"/>
</dbReference>